<dbReference type="RefSeq" id="WP_091676509.1">
    <property type="nucleotide sequence ID" value="NZ_FOSN01000001.1"/>
</dbReference>
<sequence length="87" mass="9540">MSDDTKALTPLVEGTDYELLSSGDGADFVFRFKSDEMTARIHGDDALRLKADLEAVSASFPAWKPDQVLAQLWDQGGYGWLATKDGE</sequence>
<evidence type="ECO:0000313" key="2">
    <source>
        <dbReference type="Proteomes" id="UP000198755"/>
    </source>
</evidence>
<name>A0A1I3W645_9HYPH</name>
<dbReference type="AlphaFoldDB" id="A0A1I3W645"/>
<reference evidence="1 2" key="1">
    <citation type="submission" date="2016-10" db="EMBL/GenBank/DDBJ databases">
        <authorList>
            <person name="de Groot N.N."/>
        </authorList>
    </citation>
    <scope>NUCLEOTIDE SEQUENCE [LARGE SCALE GENOMIC DNA]</scope>
    <source>
        <strain evidence="1 2">NE2</strain>
    </source>
</reference>
<dbReference type="EMBL" id="FOSN01000001">
    <property type="protein sequence ID" value="SFK02157.1"/>
    <property type="molecule type" value="Genomic_DNA"/>
</dbReference>
<accession>A0A1I3W645</accession>
<protein>
    <submittedName>
        <fullName evidence="1">Uncharacterized protein</fullName>
    </submittedName>
</protein>
<evidence type="ECO:0000313" key="1">
    <source>
        <dbReference type="EMBL" id="SFK02157.1"/>
    </source>
</evidence>
<keyword evidence="2" id="KW-1185">Reference proteome</keyword>
<dbReference type="OrthoDB" id="5570336at2"/>
<organism evidence="1 2">
    <name type="scientific">Methylocapsa palsarum</name>
    <dbReference type="NCBI Taxonomy" id="1612308"/>
    <lineage>
        <taxon>Bacteria</taxon>
        <taxon>Pseudomonadati</taxon>
        <taxon>Pseudomonadota</taxon>
        <taxon>Alphaproteobacteria</taxon>
        <taxon>Hyphomicrobiales</taxon>
        <taxon>Beijerinckiaceae</taxon>
        <taxon>Methylocapsa</taxon>
    </lineage>
</organism>
<dbReference type="Proteomes" id="UP000198755">
    <property type="component" value="Unassembled WGS sequence"/>
</dbReference>
<dbReference type="STRING" id="1612308.SAMN05444581_101323"/>
<gene>
    <name evidence="1" type="ORF">SAMN05444581_101323</name>
</gene>
<proteinExistence type="predicted"/>